<protein>
    <submittedName>
        <fullName evidence="3">Sirohydrochlorin ferrochelatase</fullName>
    </submittedName>
</protein>
<evidence type="ECO:0000256" key="2">
    <source>
        <dbReference type="ARBA" id="ARBA00023239"/>
    </source>
</evidence>
<dbReference type="InterPro" id="IPR002762">
    <property type="entry name" value="CbiX-like"/>
</dbReference>
<dbReference type="GO" id="GO:0016829">
    <property type="term" value="F:lyase activity"/>
    <property type="evidence" value="ECO:0007669"/>
    <property type="project" value="UniProtKB-KW"/>
</dbReference>
<evidence type="ECO:0000256" key="1">
    <source>
        <dbReference type="ARBA" id="ARBA00022723"/>
    </source>
</evidence>
<dbReference type="GO" id="GO:0046872">
    <property type="term" value="F:metal ion binding"/>
    <property type="evidence" value="ECO:0007669"/>
    <property type="project" value="UniProtKB-KW"/>
</dbReference>
<proteinExistence type="predicted"/>
<dbReference type="CDD" id="cd03416">
    <property type="entry name" value="CbiX_SirB_N"/>
    <property type="match status" value="1"/>
</dbReference>
<sequence length="264" mass="27442">MAEADSPPALLAVAHGSRDPRSAATVRALVTAVRLAAPGTEVREAFLDLSSPKVGERLAELHARGQRQVVVVPLLLGSAYHARVDLPALIATVTRRLPLLRVSVADVLSADPLLESVALDRLTATGAELADPELGIVLAAVGSSHVSANAAVSRLARRWHRAHACAVAPAFASATLPDVPSALARLRARGARHFAVASWFLAPGLLPDRVNSLASQVAPGTALAAPLGADPRVARVVLDRYRAALAALRQPGGLSNESDVCMSR</sequence>
<keyword evidence="1" id="KW-0479">Metal-binding</keyword>
<evidence type="ECO:0000313" key="4">
    <source>
        <dbReference type="Proteomes" id="UP000545493"/>
    </source>
</evidence>
<comment type="caution">
    <text evidence="3">The sequence shown here is derived from an EMBL/GenBank/DDBJ whole genome shotgun (WGS) entry which is preliminary data.</text>
</comment>
<dbReference type="CDD" id="cd03414">
    <property type="entry name" value="CbiX_SirB_C"/>
    <property type="match status" value="1"/>
</dbReference>
<dbReference type="RefSeq" id="WP_167172897.1">
    <property type="nucleotide sequence ID" value="NZ_JAAOYM010000001.1"/>
</dbReference>
<keyword evidence="4" id="KW-1185">Reference proteome</keyword>
<dbReference type="PANTHER" id="PTHR33542">
    <property type="entry name" value="SIROHYDROCHLORIN FERROCHELATASE, CHLOROPLASTIC"/>
    <property type="match status" value="1"/>
</dbReference>
<evidence type="ECO:0000313" key="3">
    <source>
        <dbReference type="EMBL" id="NIJ13247.1"/>
    </source>
</evidence>
<dbReference type="Proteomes" id="UP000545493">
    <property type="component" value="Unassembled WGS sequence"/>
</dbReference>
<name>A0A7X5US80_9PSEU</name>
<accession>A0A7X5US80</accession>
<dbReference type="InterPro" id="IPR050963">
    <property type="entry name" value="Sirohydro_Cobaltochel/CbiX"/>
</dbReference>
<dbReference type="PANTHER" id="PTHR33542:SF5">
    <property type="entry name" value="FERROCHELATASE CHE1"/>
    <property type="match status" value="1"/>
</dbReference>
<organism evidence="3 4">
    <name type="scientific">Saccharomonospora amisosensis</name>
    <dbReference type="NCBI Taxonomy" id="1128677"/>
    <lineage>
        <taxon>Bacteria</taxon>
        <taxon>Bacillati</taxon>
        <taxon>Actinomycetota</taxon>
        <taxon>Actinomycetes</taxon>
        <taxon>Pseudonocardiales</taxon>
        <taxon>Pseudonocardiaceae</taxon>
        <taxon>Saccharomonospora</taxon>
    </lineage>
</organism>
<dbReference type="EMBL" id="JAAOYM010000001">
    <property type="protein sequence ID" value="NIJ13247.1"/>
    <property type="molecule type" value="Genomic_DNA"/>
</dbReference>
<reference evidence="3 4" key="1">
    <citation type="submission" date="2020-03" db="EMBL/GenBank/DDBJ databases">
        <title>Sequencing the genomes of 1000 actinobacteria strains.</title>
        <authorList>
            <person name="Klenk H.-P."/>
        </authorList>
    </citation>
    <scope>NUCLEOTIDE SEQUENCE [LARGE SCALE GENOMIC DNA]</scope>
    <source>
        <strain evidence="3 4">DSM 45685</strain>
    </source>
</reference>
<dbReference type="Gene3D" id="3.40.50.1400">
    <property type="match status" value="2"/>
</dbReference>
<dbReference type="Pfam" id="PF01903">
    <property type="entry name" value="CbiX"/>
    <property type="match status" value="2"/>
</dbReference>
<keyword evidence="2" id="KW-0456">Lyase</keyword>
<dbReference type="SUPFAM" id="SSF53800">
    <property type="entry name" value="Chelatase"/>
    <property type="match status" value="1"/>
</dbReference>
<gene>
    <name evidence="3" type="ORF">FHU38_003591</name>
</gene>
<dbReference type="AlphaFoldDB" id="A0A7X5US80"/>